<dbReference type="HOGENOM" id="CLU_107938_2_0_2"/>
<dbReference type="Pfam" id="PF01947">
    <property type="entry name" value="Rv2949c-like"/>
    <property type="match status" value="1"/>
</dbReference>
<dbReference type="GeneID" id="24803692"/>
<evidence type="ECO:0000313" key="2">
    <source>
        <dbReference type="Proteomes" id="UP000034723"/>
    </source>
</evidence>
<keyword evidence="1" id="KW-0456">Lyase</keyword>
<dbReference type="SUPFAM" id="SSF64288">
    <property type="entry name" value="Chorismate lyase-like"/>
    <property type="match status" value="1"/>
</dbReference>
<dbReference type="GO" id="GO:0008813">
    <property type="term" value="F:chorismate lyase activity"/>
    <property type="evidence" value="ECO:0007669"/>
    <property type="project" value="UniProtKB-EC"/>
</dbReference>
<dbReference type="InterPro" id="IPR028978">
    <property type="entry name" value="Chorismate_lyase_/UTRA_dom_sf"/>
</dbReference>
<evidence type="ECO:0000313" key="1">
    <source>
        <dbReference type="EMBL" id="AKG91566.1"/>
    </source>
</evidence>
<dbReference type="AlphaFoldDB" id="A0A0F7DBR8"/>
<keyword evidence="2" id="KW-1185">Reference proteome</keyword>
<dbReference type="RefSeq" id="WP_048095207.1">
    <property type="nucleotide sequence ID" value="NZ_CP011267.1"/>
</dbReference>
<dbReference type="InParanoid" id="A0A0F7DBR8"/>
<dbReference type="PATRIC" id="fig|113653.22.peg.1111"/>
<name>A0A0F7DBR8_9EURY</name>
<dbReference type="Proteomes" id="UP000034723">
    <property type="component" value="Chromosome"/>
</dbReference>
<dbReference type="EMBL" id="CP011267">
    <property type="protein sequence ID" value="AKG91566.1"/>
    <property type="molecule type" value="Genomic_DNA"/>
</dbReference>
<protein>
    <submittedName>
        <fullName evidence="1">Chorismate lyase</fullName>
        <ecNumber evidence="1">4.1.3.40</ecNumber>
    </submittedName>
</protein>
<organism evidence="1 2">
    <name type="scientific">Geoglobus ahangari</name>
    <dbReference type="NCBI Taxonomy" id="113653"/>
    <lineage>
        <taxon>Archaea</taxon>
        <taxon>Methanobacteriati</taxon>
        <taxon>Methanobacteriota</taxon>
        <taxon>Archaeoglobi</taxon>
        <taxon>Archaeoglobales</taxon>
        <taxon>Archaeoglobaceae</taxon>
        <taxon>Geoglobus</taxon>
    </lineage>
</organism>
<gene>
    <name evidence="1" type="ORF">GAH_01118</name>
</gene>
<sequence>MNPILRILEKTDGSVTTIIEALTGERAEIRTIEQRVIEADRHQASVLGISEGEEVNYRVVEIVSGGKLFAIATSVTPLKRLDERFREDLMRADMPIGKIIRKHRLEVRREILWSRIENRERLGKCLVRNYNIIHRGEVLINITEVFPVEVYEQFRW</sequence>
<dbReference type="KEGG" id="gah:GAH_01118"/>
<dbReference type="STRING" id="113653.GAH_01118"/>
<proteinExistence type="predicted"/>
<accession>A0A0F7DBR8</accession>
<dbReference type="OrthoDB" id="145449at2157"/>
<dbReference type="EC" id="4.1.3.40" evidence="1"/>
<reference evidence="1 2" key="1">
    <citation type="submission" date="2015-04" db="EMBL/GenBank/DDBJ databases">
        <title>The complete genome sequence of the hyperthermophilic, obligate iron-reducing archaeon Geoglobus ahangari strain 234T.</title>
        <authorList>
            <person name="Manzella M.P."/>
            <person name="Holmes D.E."/>
            <person name="Rocheleau J.M."/>
            <person name="Chung A."/>
            <person name="Reguera G."/>
            <person name="Kashefi K."/>
        </authorList>
    </citation>
    <scope>NUCLEOTIDE SEQUENCE [LARGE SCALE GENOMIC DNA]</scope>
    <source>
        <strain evidence="1 2">234</strain>
    </source>
</reference>
<dbReference type="InterPro" id="IPR002800">
    <property type="entry name" value="Rv2949c-like"/>
</dbReference>
<dbReference type="Gene3D" id="3.40.1410.10">
    <property type="entry name" value="Chorismate lyase-like"/>
    <property type="match status" value="1"/>
</dbReference>